<dbReference type="InterPro" id="IPR036890">
    <property type="entry name" value="HATPase_C_sf"/>
</dbReference>
<dbReference type="InterPro" id="IPR008207">
    <property type="entry name" value="Sig_transdc_His_kin_Hpt_dom"/>
</dbReference>
<keyword evidence="6" id="KW-0808">Transferase</keyword>
<sequence>MNTHWCSSLVTKLTFAFISVLISLWILIEVNSYNNIYSGAIQHILMTYHQTSEIRAHLNRNLFKQAITDIQQLEHRISESQFECLHFPDQHELVARQINIGSHPMETNMTNLWALQTFGTSGQQRYIDTFIIEPGKSIAIYALSTIERNNLTKRITEITALAKQPTTDGFRWSEPFYDAVSKRSYVLMSYTPPSQKSNHQQVGFVIDINDMLDVSNIYHASDINFFLTPKGVLSFNNELNISQKEMSDIKMLMPTYTHLLGSLYGIDIGHYYAISEQIDGPNWQQITLIPKARIKQIAYTPFVHELKWSLLSFAIMTIVMLWILWQYLAKPIRHFVNIIKQDVQPTFSRRLPESRKDELGDIARAYNALLDTIKHSYDELENKVAMRTIELTEAKQLAERATARKSEHLTTISHELRTPLNGITGSLELLQTTPLSEKQANLRNTAYTCAKSLLSIINNILDFSRIEADQVELNLRRYPILKIVDDAMVTIQPHLIDKPVKLHCIVNNDVPESSNLDSLRVQQILVNLLGNAAKFTEQGHIILTIKVEKNQLCFYIKDTGPGIKEEDQVCIFQPFVQSSHYKVGTGLGLSISEKIAIIMGGNITLKSNYGYGCTFIFRMPLLEPSSPMSLQPEPIVAPHKLHAQIALWGGQAKEGKNPLLENEELTYLPWRLWKQLYEIQHGISLPSSSMLFKTIIPWKLKILLVDDVATNRDIISQMLIELGQMVYTADSGRAALKLGKKHIFDLVLMDIRIPDIDGYQTTRLWRKSNVILDTECPIVALTANANPSEHEKTISLMNGYLTKPVSLEQLAQCIEMAAEIQIDRDMQPEVNCDNAEPIMKFSEDEFNHRLAQHFSDMIKRTQDCLQTCNWEDLRNILHNIKGSAALTGFDNIAKIAAELEKRLESQGQFSNDELEVLLIALEYNQSLIHHGP</sequence>
<evidence type="ECO:0000256" key="12">
    <source>
        <dbReference type="ARBA" id="ARBA00023012"/>
    </source>
</evidence>
<feature type="domain" description="Response regulatory" evidence="19">
    <location>
        <begin position="701"/>
        <end position="818"/>
    </location>
</feature>
<dbReference type="InterPro" id="IPR001789">
    <property type="entry name" value="Sig_transdc_resp-reg_receiver"/>
</dbReference>
<dbReference type="SUPFAM" id="SSF55874">
    <property type="entry name" value="ATPase domain of HSP90 chaperone/DNA topoisomerase II/histidine kinase"/>
    <property type="match status" value="1"/>
</dbReference>
<feature type="modified residue" description="4-aspartylphosphate" evidence="15">
    <location>
        <position position="750"/>
    </location>
</feature>
<comment type="subcellular location">
    <subcellularLocation>
        <location evidence="2">Cell membrane</location>
        <topology evidence="2">Multi-pass membrane protein</topology>
    </subcellularLocation>
</comment>
<dbReference type="GO" id="GO:0000155">
    <property type="term" value="F:phosphorelay sensor kinase activity"/>
    <property type="evidence" value="ECO:0007669"/>
    <property type="project" value="InterPro"/>
</dbReference>
<evidence type="ECO:0000256" key="2">
    <source>
        <dbReference type="ARBA" id="ARBA00004651"/>
    </source>
</evidence>
<evidence type="ECO:0000256" key="9">
    <source>
        <dbReference type="ARBA" id="ARBA00022777"/>
    </source>
</evidence>
<dbReference type="PRINTS" id="PR00344">
    <property type="entry name" value="BCTRLSENSOR"/>
</dbReference>
<evidence type="ECO:0000256" key="15">
    <source>
        <dbReference type="PROSITE-ProRule" id="PRU00169"/>
    </source>
</evidence>
<evidence type="ECO:0000259" key="19">
    <source>
        <dbReference type="PROSITE" id="PS50110"/>
    </source>
</evidence>
<dbReference type="Pfam" id="PF01627">
    <property type="entry name" value="Hpt"/>
    <property type="match status" value="1"/>
</dbReference>
<dbReference type="InterPro" id="IPR003661">
    <property type="entry name" value="HisK_dim/P_dom"/>
</dbReference>
<dbReference type="CDD" id="cd16922">
    <property type="entry name" value="HATPase_EvgS-ArcB-TorS-like"/>
    <property type="match status" value="1"/>
</dbReference>
<keyword evidence="11 17" id="KW-1133">Transmembrane helix</keyword>
<dbReference type="CDD" id="cd17546">
    <property type="entry name" value="REC_hyHK_CKI1_RcsC-like"/>
    <property type="match status" value="1"/>
</dbReference>
<dbReference type="PANTHER" id="PTHR45339:SF1">
    <property type="entry name" value="HYBRID SIGNAL TRANSDUCTION HISTIDINE KINASE J"/>
    <property type="match status" value="1"/>
</dbReference>
<accession>A0AA95GAH6</accession>
<evidence type="ECO:0000256" key="4">
    <source>
        <dbReference type="ARBA" id="ARBA00022475"/>
    </source>
</evidence>
<evidence type="ECO:0000256" key="7">
    <source>
        <dbReference type="ARBA" id="ARBA00022692"/>
    </source>
</evidence>
<feature type="coiled-coil region" evidence="16">
    <location>
        <begin position="363"/>
        <end position="397"/>
    </location>
</feature>
<dbReference type="PROSITE" id="PS50885">
    <property type="entry name" value="HAMP"/>
    <property type="match status" value="1"/>
</dbReference>
<dbReference type="Gene3D" id="3.30.565.10">
    <property type="entry name" value="Histidine kinase-like ATPase, C-terminal domain"/>
    <property type="match status" value="1"/>
</dbReference>
<evidence type="ECO:0000256" key="10">
    <source>
        <dbReference type="ARBA" id="ARBA00022840"/>
    </source>
</evidence>
<evidence type="ECO:0000259" key="21">
    <source>
        <dbReference type="PROSITE" id="PS50894"/>
    </source>
</evidence>
<feature type="domain" description="HPt" evidence="21">
    <location>
        <begin position="839"/>
        <end position="932"/>
    </location>
</feature>
<keyword evidence="4" id="KW-1003">Cell membrane</keyword>
<name>A0AA95GAH6_9GAMM</name>
<comment type="catalytic activity">
    <reaction evidence="1">
        <text>ATP + protein L-histidine = ADP + protein N-phospho-L-histidine.</text>
        <dbReference type="EC" id="2.7.13.3"/>
    </reaction>
</comment>
<feature type="transmembrane region" description="Helical" evidence="17">
    <location>
        <begin position="9"/>
        <end position="28"/>
    </location>
</feature>
<keyword evidence="5 15" id="KW-0597">Phosphoprotein</keyword>
<dbReference type="InterPro" id="IPR011006">
    <property type="entry name" value="CheY-like_superfamily"/>
</dbReference>
<evidence type="ECO:0000256" key="3">
    <source>
        <dbReference type="ARBA" id="ARBA00012438"/>
    </source>
</evidence>
<keyword evidence="12" id="KW-0902">Two-component regulatory system</keyword>
<feature type="modified residue" description="Phosphohistidine" evidence="14">
    <location>
        <position position="878"/>
    </location>
</feature>
<dbReference type="SMART" id="SM00448">
    <property type="entry name" value="REC"/>
    <property type="match status" value="1"/>
</dbReference>
<dbReference type="Pfam" id="PF02518">
    <property type="entry name" value="HATPase_c"/>
    <property type="match status" value="1"/>
</dbReference>
<evidence type="ECO:0000259" key="18">
    <source>
        <dbReference type="PROSITE" id="PS50109"/>
    </source>
</evidence>
<dbReference type="SUPFAM" id="SSF52172">
    <property type="entry name" value="CheY-like"/>
    <property type="match status" value="1"/>
</dbReference>
<dbReference type="AlphaFoldDB" id="A0AA95GAH6"/>
<evidence type="ECO:0000313" key="23">
    <source>
        <dbReference type="Proteomes" id="UP001177597"/>
    </source>
</evidence>
<dbReference type="Pfam" id="PF00512">
    <property type="entry name" value="HisKA"/>
    <property type="match status" value="1"/>
</dbReference>
<dbReference type="CDD" id="cd06225">
    <property type="entry name" value="HAMP"/>
    <property type="match status" value="1"/>
</dbReference>
<dbReference type="PROSITE" id="PS50110">
    <property type="entry name" value="RESPONSE_REGULATORY"/>
    <property type="match status" value="1"/>
</dbReference>
<keyword evidence="16" id="KW-0175">Coiled coil</keyword>
<dbReference type="Gene3D" id="6.10.340.10">
    <property type="match status" value="1"/>
</dbReference>
<organism evidence="22 23">
    <name type="scientific">Arsenophonus nasoniae</name>
    <name type="common">son-killer infecting Nasonia vitripennis</name>
    <dbReference type="NCBI Taxonomy" id="638"/>
    <lineage>
        <taxon>Bacteria</taxon>
        <taxon>Pseudomonadati</taxon>
        <taxon>Pseudomonadota</taxon>
        <taxon>Gammaproteobacteria</taxon>
        <taxon>Enterobacterales</taxon>
        <taxon>Morganellaceae</taxon>
        <taxon>Arsenophonus</taxon>
    </lineage>
</organism>
<keyword evidence="13 17" id="KW-0472">Membrane</keyword>
<dbReference type="InterPro" id="IPR036097">
    <property type="entry name" value="HisK_dim/P_sf"/>
</dbReference>
<feature type="transmembrane region" description="Helical" evidence="17">
    <location>
        <begin position="308"/>
        <end position="328"/>
    </location>
</feature>
<dbReference type="PROSITE" id="PS50894">
    <property type="entry name" value="HPT"/>
    <property type="match status" value="1"/>
</dbReference>
<dbReference type="SMART" id="SM00388">
    <property type="entry name" value="HisKA"/>
    <property type="match status" value="1"/>
</dbReference>
<evidence type="ECO:0000256" key="14">
    <source>
        <dbReference type="PROSITE-ProRule" id="PRU00110"/>
    </source>
</evidence>
<keyword evidence="9 22" id="KW-0418">Kinase</keyword>
<dbReference type="InterPro" id="IPR003660">
    <property type="entry name" value="HAMP_dom"/>
</dbReference>
<feature type="domain" description="HAMP" evidence="20">
    <location>
        <begin position="326"/>
        <end position="378"/>
    </location>
</feature>
<dbReference type="CDD" id="cd00082">
    <property type="entry name" value="HisKA"/>
    <property type="match status" value="1"/>
</dbReference>
<protein>
    <recommendedName>
        <fullName evidence="3">histidine kinase</fullName>
        <ecNumber evidence="3">2.7.13.3</ecNumber>
    </recommendedName>
</protein>
<dbReference type="SUPFAM" id="SSF47226">
    <property type="entry name" value="Histidine-containing phosphotransfer domain, HPT domain"/>
    <property type="match status" value="1"/>
</dbReference>
<dbReference type="PROSITE" id="PS50109">
    <property type="entry name" value="HIS_KIN"/>
    <property type="match status" value="1"/>
</dbReference>
<dbReference type="Pfam" id="PF00672">
    <property type="entry name" value="HAMP"/>
    <property type="match status" value="1"/>
</dbReference>
<evidence type="ECO:0000259" key="20">
    <source>
        <dbReference type="PROSITE" id="PS50885"/>
    </source>
</evidence>
<keyword evidence="8" id="KW-0547">Nucleotide-binding</keyword>
<evidence type="ECO:0000256" key="1">
    <source>
        <dbReference type="ARBA" id="ARBA00000085"/>
    </source>
</evidence>
<evidence type="ECO:0000256" key="6">
    <source>
        <dbReference type="ARBA" id="ARBA00022679"/>
    </source>
</evidence>
<dbReference type="NCBIfam" id="NF011874">
    <property type="entry name" value="PRK15347.1"/>
    <property type="match status" value="1"/>
</dbReference>
<keyword evidence="10" id="KW-0067">ATP-binding</keyword>
<dbReference type="PANTHER" id="PTHR45339">
    <property type="entry name" value="HYBRID SIGNAL TRANSDUCTION HISTIDINE KINASE J"/>
    <property type="match status" value="1"/>
</dbReference>
<proteinExistence type="predicted"/>
<gene>
    <name evidence="22" type="ORF">QE207_15345</name>
</gene>
<evidence type="ECO:0000313" key="22">
    <source>
        <dbReference type="EMBL" id="WGL95022.1"/>
    </source>
</evidence>
<dbReference type="SUPFAM" id="SSF158472">
    <property type="entry name" value="HAMP domain-like"/>
    <property type="match status" value="1"/>
</dbReference>
<dbReference type="SUPFAM" id="SSF47384">
    <property type="entry name" value="Homodimeric domain of signal transducing histidine kinase"/>
    <property type="match status" value="1"/>
</dbReference>
<dbReference type="SMART" id="SM00304">
    <property type="entry name" value="HAMP"/>
    <property type="match status" value="1"/>
</dbReference>
<feature type="domain" description="Histidine kinase" evidence="18">
    <location>
        <begin position="411"/>
        <end position="623"/>
    </location>
</feature>
<dbReference type="Pfam" id="PF00072">
    <property type="entry name" value="Response_reg"/>
    <property type="match status" value="1"/>
</dbReference>
<dbReference type="InterPro" id="IPR036641">
    <property type="entry name" value="HPT_dom_sf"/>
</dbReference>
<keyword evidence="7 17" id="KW-0812">Transmembrane</keyword>
<evidence type="ECO:0000256" key="17">
    <source>
        <dbReference type="SAM" id="Phobius"/>
    </source>
</evidence>
<dbReference type="InterPro" id="IPR005467">
    <property type="entry name" value="His_kinase_dom"/>
</dbReference>
<evidence type="ECO:0000256" key="13">
    <source>
        <dbReference type="ARBA" id="ARBA00023136"/>
    </source>
</evidence>
<dbReference type="Proteomes" id="UP001177597">
    <property type="component" value="Chromosome"/>
</dbReference>
<evidence type="ECO:0000256" key="11">
    <source>
        <dbReference type="ARBA" id="ARBA00022989"/>
    </source>
</evidence>
<dbReference type="Gene3D" id="1.20.120.160">
    <property type="entry name" value="HPT domain"/>
    <property type="match status" value="1"/>
</dbReference>
<reference evidence="22" key="1">
    <citation type="submission" date="2023-04" db="EMBL/GenBank/DDBJ databases">
        <title>Genome dynamics across the evolutionary transition to endosymbiosis.</title>
        <authorList>
            <person name="Siozios S."/>
            <person name="Nadal-Jimenez P."/>
            <person name="Azagi T."/>
            <person name="Sprong H."/>
            <person name="Frost C.L."/>
            <person name="Parratt S.R."/>
            <person name="Taylor G."/>
            <person name="Brettell L."/>
            <person name="Lew K.C."/>
            <person name="Croft L."/>
            <person name="King K.C."/>
            <person name="Brockhurst M.A."/>
            <person name="Hypsa V."/>
            <person name="Novakova E."/>
            <person name="Darby A.C."/>
            <person name="Hurst G.D.D."/>
        </authorList>
    </citation>
    <scope>NUCLEOTIDE SEQUENCE</scope>
    <source>
        <strain evidence="22">AIh</strain>
    </source>
</reference>
<dbReference type="InterPro" id="IPR004358">
    <property type="entry name" value="Sig_transdc_His_kin-like_C"/>
</dbReference>
<evidence type="ECO:0000256" key="5">
    <source>
        <dbReference type="ARBA" id="ARBA00022553"/>
    </source>
</evidence>
<dbReference type="GO" id="GO:0005886">
    <property type="term" value="C:plasma membrane"/>
    <property type="evidence" value="ECO:0007669"/>
    <property type="project" value="UniProtKB-SubCell"/>
</dbReference>
<dbReference type="SMART" id="SM00387">
    <property type="entry name" value="HATPase_c"/>
    <property type="match status" value="1"/>
</dbReference>
<dbReference type="Gene3D" id="3.40.50.2300">
    <property type="match status" value="1"/>
</dbReference>
<evidence type="ECO:0000256" key="16">
    <source>
        <dbReference type="SAM" id="Coils"/>
    </source>
</evidence>
<dbReference type="EC" id="2.7.13.3" evidence="3"/>
<dbReference type="Gene3D" id="1.10.287.130">
    <property type="match status" value="1"/>
</dbReference>
<dbReference type="EMBL" id="CP123498">
    <property type="protein sequence ID" value="WGL95022.1"/>
    <property type="molecule type" value="Genomic_DNA"/>
</dbReference>
<dbReference type="RefSeq" id="WP_280629104.1">
    <property type="nucleotide sequence ID" value="NZ_CP123498.1"/>
</dbReference>
<evidence type="ECO:0000256" key="8">
    <source>
        <dbReference type="ARBA" id="ARBA00022741"/>
    </source>
</evidence>
<dbReference type="GO" id="GO:0005524">
    <property type="term" value="F:ATP binding"/>
    <property type="evidence" value="ECO:0007669"/>
    <property type="project" value="UniProtKB-KW"/>
</dbReference>
<dbReference type="InterPro" id="IPR003594">
    <property type="entry name" value="HATPase_dom"/>
</dbReference>